<feature type="domain" description="Transcriptional regulator AbiEi antitoxin N-terminal" evidence="1">
    <location>
        <begin position="10"/>
        <end position="97"/>
    </location>
</feature>
<evidence type="ECO:0000313" key="2">
    <source>
        <dbReference type="EMBL" id="MFG6486247.1"/>
    </source>
</evidence>
<proteinExistence type="predicted"/>
<dbReference type="Pfam" id="PF11459">
    <property type="entry name" value="AbiEi_3"/>
    <property type="match status" value="1"/>
</dbReference>
<accession>A0ABW7H9T1</accession>
<protein>
    <submittedName>
        <fullName evidence="2">Type IV toxin-antitoxin system AbiEi family antitoxin domain-containing protein</fullName>
    </submittedName>
</protein>
<dbReference type="InterPro" id="IPR021561">
    <property type="entry name" value="AbiEi_3"/>
</dbReference>
<sequence length="248" mass="27284">MPSTSETVSFKEVLRAHPRGEPLGTAALKRLGVSNFRASALARSGWLDHLARGVYMLPGDTLSRDGSLAFLAEQIPGLHVGSKTALAWRGVRQNIAFRETLTLWGDRAKPLPAWFTQRFPARYQVTQLFDSTMDSRLGLQPLPNSDPRVLVSVPERAMLELLSDVGKTQSLSEARELIEGLQSLRAKVLDELLMHVTRIKVVRAAASLAGELGLPWADMAKQHSLRIGGGARWVAVSKTGERLDFKKP</sequence>
<dbReference type="EMBL" id="JBIGIC010000003">
    <property type="protein sequence ID" value="MFG6486247.1"/>
    <property type="molecule type" value="Genomic_DNA"/>
</dbReference>
<dbReference type="InterPro" id="IPR033455">
    <property type="entry name" value="AbiEi_3_N"/>
</dbReference>
<reference evidence="2 3" key="1">
    <citation type="submission" date="2024-08" db="EMBL/GenBank/DDBJ databases">
        <authorList>
            <person name="Lu H."/>
        </authorList>
    </citation>
    <scope>NUCLEOTIDE SEQUENCE [LARGE SCALE GENOMIC DNA]</scope>
    <source>
        <strain evidence="2 3">BYS78W</strain>
    </source>
</reference>
<keyword evidence="3" id="KW-1185">Reference proteome</keyword>
<gene>
    <name evidence="2" type="ORF">ACG04R_06155</name>
</gene>
<organism evidence="2 3">
    <name type="scientific">Pelomonas candidula</name>
    <dbReference type="NCBI Taxonomy" id="3299025"/>
    <lineage>
        <taxon>Bacteria</taxon>
        <taxon>Pseudomonadati</taxon>
        <taxon>Pseudomonadota</taxon>
        <taxon>Betaproteobacteria</taxon>
        <taxon>Burkholderiales</taxon>
        <taxon>Sphaerotilaceae</taxon>
        <taxon>Roseateles</taxon>
    </lineage>
</organism>
<comment type="caution">
    <text evidence="2">The sequence shown here is derived from an EMBL/GenBank/DDBJ whole genome shotgun (WGS) entry which is preliminary data.</text>
</comment>
<dbReference type="Pfam" id="PF17194">
    <property type="entry name" value="AbiEi_3_N"/>
    <property type="match status" value="1"/>
</dbReference>
<dbReference type="RefSeq" id="WP_394407265.1">
    <property type="nucleotide sequence ID" value="NZ_JBIGIC010000003.1"/>
</dbReference>
<dbReference type="Proteomes" id="UP001606134">
    <property type="component" value="Unassembled WGS sequence"/>
</dbReference>
<name>A0ABW7H9T1_9BURK</name>
<evidence type="ECO:0000313" key="3">
    <source>
        <dbReference type="Proteomes" id="UP001606134"/>
    </source>
</evidence>
<evidence type="ECO:0000259" key="1">
    <source>
        <dbReference type="Pfam" id="PF17194"/>
    </source>
</evidence>